<keyword evidence="5" id="KW-1185">Reference proteome</keyword>
<evidence type="ECO:0000256" key="2">
    <source>
        <dbReference type="ARBA" id="ARBA00023235"/>
    </source>
</evidence>
<comment type="caution">
    <text evidence="4">The sequence shown here is derived from an EMBL/GenBank/DDBJ whole genome shotgun (WGS) entry which is preliminary data.</text>
</comment>
<proteinExistence type="predicted"/>
<gene>
    <name evidence="4" type="primary">fucU</name>
    <name evidence="4" type="ORF">JIV24_18055</name>
</gene>
<dbReference type="Proteomes" id="UP000605676">
    <property type="component" value="Unassembled WGS sequence"/>
</dbReference>
<name>A0ABS1HNJ5_9BACT</name>
<dbReference type="NCBIfam" id="NF011949">
    <property type="entry name" value="PRK15420.1"/>
    <property type="match status" value="1"/>
</dbReference>
<dbReference type="InterPro" id="IPR050443">
    <property type="entry name" value="RbsD/FucU_mutarotase"/>
</dbReference>
<evidence type="ECO:0000256" key="1">
    <source>
        <dbReference type="ARBA" id="ARBA00000223"/>
    </source>
</evidence>
<accession>A0ABS1HNJ5</accession>
<organism evidence="4 5">
    <name type="scientific">Carboxylicivirga marina</name>
    <dbReference type="NCBI Taxonomy" id="2800988"/>
    <lineage>
        <taxon>Bacteria</taxon>
        <taxon>Pseudomonadati</taxon>
        <taxon>Bacteroidota</taxon>
        <taxon>Bacteroidia</taxon>
        <taxon>Marinilabiliales</taxon>
        <taxon>Marinilabiliaceae</taxon>
        <taxon>Carboxylicivirga</taxon>
    </lineage>
</organism>
<dbReference type="SUPFAM" id="SSF102546">
    <property type="entry name" value="RbsD-like"/>
    <property type="match status" value="1"/>
</dbReference>
<dbReference type="InterPro" id="IPR007721">
    <property type="entry name" value="RbsD_FucU"/>
</dbReference>
<evidence type="ECO:0000313" key="5">
    <source>
        <dbReference type="Proteomes" id="UP000605676"/>
    </source>
</evidence>
<dbReference type="GO" id="GO:0036373">
    <property type="term" value="F:L-fucose mutarotase activity"/>
    <property type="evidence" value="ECO:0007669"/>
    <property type="project" value="UniProtKB-EC"/>
</dbReference>
<comment type="catalytic activity">
    <reaction evidence="3">
        <text>alpha-L-fucose = beta-L-fucose</text>
        <dbReference type="Rhea" id="RHEA:25580"/>
        <dbReference type="ChEBI" id="CHEBI:42548"/>
        <dbReference type="ChEBI" id="CHEBI:42589"/>
        <dbReference type="EC" id="5.1.3.29"/>
    </reaction>
</comment>
<dbReference type="PANTHER" id="PTHR31690:SF4">
    <property type="entry name" value="FUCOSE MUTAROTASE"/>
    <property type="match status" value="1"/>
</dbReference>
<evidence type="ECO:0000256" key="3">
    <source>
        <dbReference type="ARBA" id="ARBA00036324"/>
    </source>
</evidence>
<dbReference type="InterPro" id="IPR023750">
    <property type="entry name" value="RbsD-like_sf"/>
</dbReference>
<keyword evidence="2 4" id="KW-0413">Isomerase</keyword>
<dbReference type="RefSeq" id="WP_200466478.1">
    <property type="nucleotide sequence ID" value="NZ_JAENRR010000059.1"/>
</dbReference>
<dbReference type="EMBL" id="JAENRR010000059">
    <property type="protein sequence ID" value="MBK3519258.1"/>
    <property type="molecule type" value="Genomic_DNA"/>
</dbReference>
<dbReference type="Gene3D" id="3.40.1650.10">
    <property type="entry name" value="RbsD-like domain"/>
    <property type="match status" value="1"/>
</dbReference>
<reference evidence="4 5" key="1">
    <citation type="submission" date="2021-01" db="EMBL/GenBank/DDBJ databases">
        <title>Carboxyliciviraga sp.nov., isolated from coastal sediments.</title>
        <authorList>
            <person name="Lu D."/>
            <person name="Zhang T."/>
        </authorList>
    </citation>
    <scope>NUCLEOTIDE SEQUENCE [LARGE SCALE GENOMIC DNA]</scope>
    <source>
        <strain evidence="4 5">N1Y132</strain>
    </source>
</reference>
<dbReference type="Pfam" id="PF05025">
    <property type="entry name" value="RbsD_FucU"/>
    <property type="match status" value="1"/>
</dbReference>
<dbReference type="EC" id="5.1.3.29" evidence="4"/>
<comment type="catalytic activity">
    <reaction evidence="1">
        <text>beta-D-ribopyranose = beta-D-ribofuranose</text>
        <dbReference type="Rhea" id="RHEA:25432"/>
        <dbReference type="ChEBI" id="CHEBI:27476"/>
        <dbReference type="ChEBI" id="CHEBI:47002"/>
        <dbReference type="EC" id="5.4.99.62"/>
    </reaction>
</comment>
<protein>
    <submittedName>
        <fullName evidence="4">L-fucose mutarotase</fullName>
        <ecNumber evidence="4">5.1.3.29</ecNumber>
    </submittedName>
</protein>
<evidence type="ECO:0000313" key="4">
    <source>
        <dbReference type="EMBL" id="MBK3519258.1"/>
    </source>
</evidence>
<dbReference type="PANTHER" id="PTHR31690">
    <property type="entry name" value="FUCOSE MUTAROTASE"/>
    <property type="match status" value="1"/>
</dbReference>
<sequence length="144" mass="15863">MLKGISPLISPELLEVLSRMGHGDEIILADAHFPGESFNDRVLRADGLRIPDLLEAILPLYELDSYVPAPLTMMAAVEGDQLDPTVEEAYLEAIHKSNPNVAPIERIGRFDFYDKARRAFAVVMTGETAKYGNILLKKGVTPSI</sequence>